<gene>
    <name evidence="4" type="ORF">Plil01_001436500</name>
</gene>
<dbReference type="InterPro" id="IPR007651">
    <property type="entry name" value="Lipin_N"/>
</dbReference>
<dbReference type="SUPFAM" id="SSF48452">
    <property type="entry name" value="TPR-like"/>
    <property type="match status" value="1"/>
</dbReference>
<name>A0A9W7CL37_9STRA</name>
<dbReference type="InterPro" id="IPR013209">
    <property type="entry name" value="LNS2"/>
</dbReference>
<dbReference type="EMBL" id="BSXW01001105">
    <property type="protein sequence ID" value="GMF33691.1"/>
    <property type="molecule type" value="Genomic_DNA"/>
</dbReference>
<organism evidence="4 5">
    <name type="scientific">Phytophthora lilii</name>
    <dbReference type="NCBI Taxonomy" id="2077276"/>
    <lineage>
        <taxon>Eukaryota</taxon>
        <taxon>Sar</taxon>
        <taxon>Stramenopiles</taxon>
        <taxon>Oomycota</taxon>
        <taxon>Peronosporomycetes</taxon>
        <taxon>Peronosporales</taxon>
        <taxon>Peronosporaceae</taxon>
        <taxon>Phytophthora</taxon>
    </lineage>
</organism>
<keyword evidence="5" id="KW-1185">Reference proteome</keyword>
<feature type="compositionally biased region" description="Polar residues" evidence="2">
    <location>
        <begin position="1219"/>
        <end position="1233"/>
    </location>
</feature>
<dbReference type="PANTHER" id="PTHR12181">
    <property type="entry name" value="LIPIN"/>
    <property type="match status" value="1"/>
</dbReference>
<feature type="region of interest" description="Disordered" evidence="2">
    <location>
        <begin position="1124"/>
        <end position="1237"/>
    </location>
</feature>
<dbReference type="OrthoDB" id="4567at2759"/>
<comment type="caution">
    <text evidence="4">The sequence shown here is derived from an EMBL/GenBank/DDBJ whole genome shotgun (WGS) entry which is preliminary data.</text>
</comment>
<feature type="compositionally biased region" description="Basic and acidic residues" evidence="2">
    <location>
        <begin position="1178"/>
        <end position="1187"/>
    </location>
</feature>
<feature type="region of interest" description="Disordered" evidence="2">
    <location>
        <begin position="1376"/>
        <end position="1409"/>
    </location>
</feature>
<dbReference type="PANTHER" id="PTHR12181:SF12">
    <property type="entry name" value="PHOSPHATIDATE PHOSPHATASE"/>
    <property type="match status" value="1"/>
</dbReference>
<dbReference type="SMART" id="SM00775">
    <property type="entry name" value="LNS2"/>
    <property type="match status" value="1"/>
</dbReference>
<reference evidence="4" key="1">
    <citation type="submission" date="2023-04" db="EMBL/GenBank/DDBJ databases">
        <title>Phytophthora lilii NBRC 32176.</title>
        <authorList>
            <person name="Ichikawa N."/>
            <person name="Sato H."/>
            <person name="Tonouchi N."/>
        </authorList>
    </citation>
    <scope>NUCLEOTIDE SEQUENCE</scope>
    <source>
        <strain evidence="4">NBRC 32176</strain>
    </source>
</reference>
<feature type="region of interest" description="Disordered" evidence="2">
    <location>
        <begin position="109"/>
        <end position="140"/>
    </location>
</feature>
<accession>A0A9W7CL37</accession>
<dbReference type="InterPro" id="IPR011990">
    <property type="entry name" value="TPR-like_helical_dom_sf"/>
</dbReference>
<dbReference type="Gene3D" id="1.25.40.10">
    <property type="entry name" value="Tetratricopeptide repeat domain"/>
    <property type="match status" value="1"/>
</dbReference>
<dbReference type="GO" id="GO:0008195">
    <property type="term" value="F:phosphatidate phosphatase activity"/>
    <property type="evidence" value="ECO:0007669"/>
    <property type="project" value="TreeGrafter"/>
</dbReference>
<proteinExistence type="inferred from homology"/>
<dbReference type="Pfam" id="PF04571">
    <property type="entry name" value="Lipin_N"/>
    <property type="match status" value="1"/>
</dbReference>
<feature type="region of interest" description="Disordered" evidence="2">
    <location>
        <begin position="715"/>
        <end position="743"/>
    </location>
</feature>
<dbReference type="Proteomes" id="UP001165083">
    <property type="component" value="Unassembled WGS sequence"/>
</dbReference>
<evidence type="ECO:0000256" key="2">
    <source>
        <dbReference type="SAM" id="MobiDB-lite"/>
    </source>
</evidence>
<dbReference type="SMART" id="SM00028">
    <property type="entry name" value="TPR"/>
    <property type="match status" value="3"/>
</dbReference>
<dbReference type="InterPro" id="IPR019734">
    <property type="entry name" value="TPR_rpt"/>
</dbReference>
<evidence type="ECO:0000313" key="4">
    <source>
        <dbReference type="EMBL" id="GMF33691.1"/>
    </source>
</evidence>
<feature type="domain" description="LNS2/PITP" evidence="3">
    <location>
        <begin position="417"/>
        <end position="574"/>
    </location>
</feature>
<comment type="similarity">
    <text evidence="1">Belongs to the lipin family.</text>
</comment>
<evidence type="ECO:0000313" key="5">
    <source>
        <dbReference type="Proteomes" id="UP001165083"/>
    </source>
</evidence>
<dbReference type="InterPro" id="IPR026058">
    <property type="entry name" value="LIPIN"/>
</dbReference>
<feature type="compositionally biased region" description="Basic and acidic residues" evidence="2">
    <location>
        <begin position="1378"/>
        <end position="1409"/>
    </location>
</feature>
<dbReference type="InterPro" id="IPR031315">
    <property type="entry name" value="LNS2/PITP"/>
</dbReference>
<sequence>MNVIYSVKDYMSNVFHQDAGSGAIDVVAVQQPDGRLRCSPFHVHFGSLHKLKAEDKQQLGAAGEAYFVHQVQEPVEEKDYLASPLPSPISSISDAEELVQTDPFVAEEGAPAAVEPEDEENAGEEVQSPTQQEFANVKRSESSDRLTWGWGALPIVKSGEEENENDDELPMMVKSASVYFDAVDIEATAALASAGNEGADFYDHPSMSLCGHLLDQAETEEDVYRIFEENIITFDFFRANLGAIMANPNLRFFVDGKLSPYDADMQTYLVSRVLFPYSPHFPAGSSPLVSDNKLISGAPAKEQDSENVAKGAVKSVVETTCTKLPLPSMSCPTLSRGPTLEPLDEVCSDDGGSTQDTASFTNEPYFKKSLKPSQEELLDMGLRVGTNDISFVLRSHGSGESARVTAKLYLWPVTAKVVIAQIDGAISSSAATGSMFKRRDPAAMHPGAVEFYAKLARNGYRVVYVTCHGLSQANLLHTLLHNSAAEEGEIALPMGPVLLSPDRLLATYSNEMIDAQDFKVAALGALRTLFPREVNPFYAAFGTTQADSIVFTQVGVFSGKVFVVDHADGSLRHRSLMGFHESYTSLLDRMDAMFPPIYSPAAQIPAPPLSGGQLTIPTLQTVPSNLSTVSRASLVEDEEQLVSEAVASQVRTRSLADEAYNDINFWRIQPGLVPTLHFDFALQPRAAAVTELSKLLHTMRRRLAKEKPVAEHLPEVAGPTAPDEGALNGPTPHHPKGVAWGPAQSGAAVPAPKYLFTSPVTPARGGLDTMRSLDLRDKKKLRCIWLAPDEGRSADLLYRKSSQWPHINMLLGCQYAGDQQIVRPPPLDSMQYAQINQIPSQYNLNAVTAIWTLCTPTNNRLKCWYASAFLFYYHTDDTNTMTLKNRCIQKREEAPGVMVDELKWLRIDYEIRCVQLVALCMCGARKAAAGGDNTAFLLLKKAEELTSRDGLQYCKKHVQRAAVYQNMANYYKKQKKCQAALQAAEKAVRINDKLTPNDRFPIAYFLQACLHGLLQEPAKAGFMYTACLTVAEAQRPRHSGGAANENPQAAEVFYTLKAATLHNLAIEWANLNMPDQTRDALASAMEVGVHYLPQTHPVVVRILETYKVMRENFLFHNNHSMTAPLAHPQSNARVSAPVRPTSPPPLESSSKRPLPPGSQKSWHDLPGDVTSPRTRRISAREAHHPESDDMSPMPPTYRRPTSPMSTAGSSPRARAVKRPTTTPEVSAGLTGQTLPPGATRTSHLWAVPDKIYGHSLGAKVISAAAVINRVLRGMQARKQVSHAIKKVVRVTLENIVSSVVAADLELHAVRSAVEGALEHLVAVTSVEPPPATDKPHEIANVTADENAAASDGEAFVDERVQTNKYCAENEAIAGLTDNKVEEMPQSRIEATYHDTHHRETDKDQPIQNP</sequence>
<dbReference type="Pfam" id="PF08235">
    <property type="entry name" value="LNS2"/>
    <property type="match status" value="1"/>
</dbReference>
<evidence type="ECO:0000259" key="3">
    <source>
        <dbReference type="SMART" id="SM00775"/>
    </source>
</evidence>
<evidence type="ECO:0000256" key="1">
    <source>
        <dbReference type="ARBA" id="ARBA00005476"/>
    </source>
</evidence>
<protein>
    <submittedName>
        <fullName evidence="4">Unnamed protein product</fullName>
    </submittedName>
</protein>